<accession>A0A7W6LG90</accession>
<evidence type="ECO:0000256" key="1">
    <source>
        <dbReference type="SAM" id="SignalP"/>
    </source>
</evidence>
<evidence type="ECO:0000313" key="3">
    <source>
        <dbReference type="Proteomes" id="UP000519897"/>
    </source>
</evidence>
<keyword evidence="1" id="KW-0732">Signal</keyword>
<dbReference type="InterPro" id="IPR013361">
    <property type="entry name" value="Pilus_CpaD"/>
</dbReference>
<proteinExistence type="predicted"/>
<dbReference type="Pfam" id="PF09476">
    <property type="entry name" value="Pilus_CpaD"/>
    <property type="match status" value="1"/>
</dbReference>
<dbReference type="PROSITE" id="PS51257">
    <property type="entry name" value="PROKAR_LIPOPROTEIN"/>
    <property type="match status" value="1"/>
</dbReference>
<organism evidence="2 3">
    <name type="scientific">Rhizobium rhizoryzae</name>
    <dbReference type="NCBI Taxonomy" id="451876"/>
    <lineage>
        <taxon>Bacteria</taxon>
        <taxon>Pseudomonadati</taxon>
        <taxon>Pseudomonadota</taxon>
        <taxon>Alphaproteobacteria</taxon>
        <taxon>Hyphomicrobiales</taxon>
        <taxon>Rhizobiaceae</taxon>
        <taxon>Rhizobium/Agrobacterium group</taxon>
        <taxon>Rhizobium</taxon>
    </lineage>
</organism>
<dbReference type="Proteomes" id="UP000519897">
    <property type="component" value="Unassembled WGS sequence"/>
</dbReference>
<name>A0A7W6LG90_9HYPH</name>
<keyword evidence="3" id="KW-1185">Reference proteome</keyword>
<feature type="signal peptide" evidence="1">
    <location>
        <begin position="1"/>
        <end position="19"/>
    </location>
</feature>
<gene>
    <name evidence="2" type="ORF">GGQ72_002096</name>
</gene>
<dbReference type="NCBIfam" id="TIGR02522">
    <property type="entry name" value="pilus_cpaD"/>
    <property type="match status" value="1"/>
</dbReference>
<comment type="caution">
    <text evidence="2">The sequence shown here is derived from an EMBL/GenBank/DDBJ whole genome shotgun (WGS) entry which is preliminary data.</text>
</comment>
<dbReference type="EMBL" id="JACIEC010000001">
    <property type="protein sequence ID" value="MBB4143597.1"/>
    <property type="molecule type" value="Genomic_DNA"/>
</dbReference>
<feature type="chain" id="PRO_5031462250" evidence="1">
    <location>
        <begin position="20"/>
        <end position="223"/>
    </location>
</feature>
<reference evidence="2 3" key="1">
    <citation type="submission" date="2020-08" db="EMBL/GenBank/DDBJ databases">
        <title>Genomic Encyclopedia of Type Strains, Phase IV (KMG-IV): sequencing the most valuable type-strain genomes for metagenomic binning, comparative biology and taxonomic classification.</title>
        <authorList>
            <person name="Goeker M."/>
        </authorList>
    </citation>
    <scope>NUCLEOTIDE SEQUENCE [LARGE SCALE GENOMIC DNA]</scope>
    <source>
        <strain evidence="2 3">DSM 29514</strain>
    </source>
</reference>
<sequence>MFTKSIAPALLIVSTALLTGCGNSQLTTGSIPMDYRERHPIVLTDAQTALDIPVGANDSRMTIGMRDTVKGFAQNFANSSAGFMQIQVPQGSVNAGAAAHMAGDIRKTLQTAGIRGDRIVMARYSAGGHNDAAPIRLSFIATKAVTGACGEWPEDLSDNTFGNRNWYNFGCASQNNLAAQLESPTDLLGPRAQTPIDAVQRSKVISTYRGTNTNSTTITINSN</sequence>
<protein>
    <submittedName>
        <fullName evidence="2">Pilus assembly protein CpaD</fullName>
    </submittedName>
</protein>
<dbReference type="RefSeq" id="WP_165133417.1">
    <property type="nucleotide sequence ID" value="NZ_CP049250.1"/>
</dbReference>
<evidence type="ECO:0000313" key="2">
    <source>
        <dbReference type="EMBL" id="MBB4143597.1"/>
    </source>
</evidence>
<dbReference type="InterPro" id="IPR019027">
    <property type="entry name" value="Pilus_biogenesis_CpaD-related"/>
</dbReference>
<dbReference type="AlphaFoldDB" id="A0A7W6LG90"/>